<evidence type="ECO:0000256" key="8">
    <source>
        <dbReference type="SAM" id="SignalP"/>
    </source>
</evidence>
<dbReference type="GO" id="GO:0009279">
    <property type="term" value="C:cell outer membrane"/>
    <property type="evidence" value="ECO:0007669"/>
    <property type="project" value="UniProtKB-SubCell"/>
</dbReference>
<evidence type="ECO:0000256" key="6">
    <source>
        <dbReference type="ARBA" id="ARBA00023237"/>
    </source>
</evidence>
<dbReference type="Gene3D" id="2.60.40.1120">
    <property type="entry name" value="Carboxypeptidase-like, regulatory domain"/>
    <property type="match status" value="1"/>
</dbReference>
<dbReference type="SUPFAM" id="SSF56935">
    <property type="entry name" value="Porins"/>
    <property type="match status" value="1"/>
</dbReference>
<comment type="caution">
    <text evidence="10">The sequence shown here is derived from an EMBL/GenBank/DDBJ whole genome shotgun (WGS) entry which is preliminary data.</text>
</comment>
<dbReference type="SUPFAM" id="SSF49464">
    <property type="entry name" value="Carboxypeptidase regulatory domain-like"/>
    <property type="match status" value="1"/>
</dbReference>
<dbReference type="Gene3D" id="2.40.170.20">
    <property type="entry name" value="TonB-dependent receptor, beta-barrel domain"/>
    <property type="match status" value="1"/>
</dbReference>
<dbReference type="Gene3D" id="2.170.130.10">
    <property type="entry name" value="TonB-dependent receptor, plug domain"/>
    <property type="match status" value="1"/>
</dbReference>
<keyword evidence="11" id="KW-1185">Reference proteome</keyword>
<keyword evidence="3 7" id="KW-1134">Transmembrane beta strand</keyword>
<evidence type="ECO:0000256" key="5">
    <source>
        <dbReference type="ARBA" id="ARBA00023136"/>
    </source>
</evidence>
<evidence type="ECO:0000313" key="11">
    <source>
        <dbReference type="Proteomes" id="UP000252733"/>
    </source>
</evidence>
<comment type="similarity">
    <text evidence="7">Belongs to the TonB-dependent receptor family.</text>
</comment>
<dbReference type="InterPro" id="IPR012910">
    <property type="entry name" value="Plug_dom"/>
</dbReference>
<name>A0A2T0XT57_9BACT</name>
<gene>
    <name evidence="10" type="ORF">DFO77_10940</name>
</gene>
<dbReference type="OrthoDB" id="9768177at2"/>
<reference evidence="10 11" key="1">
    <citation type="submission" date="2018-07" db="EMBL/GenBank/DDBJ databases">
        <title>Freshwater and sediment microbial communities from various areas in North America, analyzing microbe dynamics in response to fracking.</title>
        <authorList>
            <person name="Lamendella R."/>
        </authorList>
    </citation>
    <scope>NUCLEOTIDE SEQUENCE [LARGE SCALE GENOMIC DNA]</scope>
    <source>
        <strain evidence="10 11">160A</strain>
    </source>
</reference>
<dbReference type="FunFam" id="2.170.130.10:FF:000008">
    <property type="entry name" value="SusC/RagA family TonB-linked outer membrane protein"/>
    <property type="match status" value="1"/>
</dbReference>
<dbReference type="Pfam" id="PF13715">
    <property type="entry name" value="CarbopepD_reg_2"/>
    <property type="match status" value="1"/>
</dbReference>
<dbReference type="InterPro" id="IPR008969">
    <property type="entry name" value="CarboxyPept-like_regulatory"/>
</dbReference>
<evidence type="ECO:0000256" key="2">
    <source>
        <dbReference type="ARBA" id="ARBA00022448"/>
    </source>
</evidence>
<feature type="signal peptide" evidence="8">
    <location>
        <begin position="1"/>
        <end position="27"/>
    </location>
</feature>
<proteinExistence type="inferred from homology"/>
<accession>A0A2T0XT57</accession>
<dbReference type="InterPro" id="IPR023996">
    <property type="entry name" value="TonB-dep_OMP_SusC/RagA"/>
</dbReference>
<dbReference type="InterPro" id="IPR023997">
    <property type="entry name" value="TonB-dep_OMP_SusC/RagA_CS"/>
</dbReference>
<feature type="domain" description="TonB-dependent receptor plug" evidence="9">
    <location>
        <begin position="119"/>
        <end position="234"/>
    </location>
</feature>
<evidence type="ECO:0000256" key="7">
    <source>
        <dbReference type="PROSITE-ProRule" id="PRU01360"/>
    </source>
</evidence>
<dbReference type="Proteomes" id="UP000252733">
    <property type="component" value="Unassembled WGS sequence"/>
</dbReference>
<evidence type="ECO:0000259" key="9">
    <source>
        <dbReference type="Pfam" id="PF07715"/>
    </source>
</evidence>
<keyword evidence="2 7" id="KW-0813">Transport</keyword>
<dbReference type="NCBIfam" id="TIGR04056">
    <property type="entry name" value="OMP_RagA_SusC"/>
    <property type="match status" value="1"/>
</dbReference>
<dbReference type="InterPro" id="IPR037066">
    <property type="entry name" value="Plug_dom_sf"/>
</dbReference>
<evidence type="ECO:0000256" key="4">
    <source>
        <dbReference type="ARBA" id="ARBA00022692"/>
    </source>
</evidence>
<dbReference type="NCBIfam" id="TIGR04057">
    <property type="entry name" value="SusC_RagA_signa"/>
    <property type="match status" value="1"/>
</dbReference>
<keyword evidence="6 7" id="KW-0998">Cell outer membrane</keyword>
<dbReference type="PROSITE" id="PS52016">
    <property type="entry name" value="TONB_DEPENDENT_REC_3"/>
    <property type="match status" value="1"/>
</dbReference>
<dbReference type="InterPro" id="IPR039426">
    <property type="entry name" value="TonB-dep_rcpt-like"/>
</dbReference>
<dbReference type="Pfam" id="PF07715">
    <property type="entry name" value="Plug"/>
    <property type="match status" value="1"/>
</dbReference>
<dbReference type="EMBL" id="QPIZ01000009">
    <property type="protein sequence ID" value="RCW36076.1"/>
    <property type="molecule type" value="Genomic_DNA"/>
</dbReference>
<evidence type="ECO:0000313" key="10">
    <source>
        <dbReference type="EMBL" id="RCW36076.1"/>
    </source>
</evidence>
<protein>
    <submittedName>
        <fullName evidence="10">TonB-linked SusC/RagA family outer membrane protein</fullName>
    </submittedName>
</protein>
<dbReference type="AlphaFoldDB" id="A0A2T0XT57"/>
<keyword evidence="5 7" id="KW-0472">Membrane</keyword>
<evidence type="ECO:0000256" key="3">
    <source>
        <dbReference type="ARBA" id="ARBA00022452"/>
    </source>
</evidence>
<dbReference type="RefSeq" id="WP_106151423.1">
    <property type="nucleotide sequence ID" value="NZ_PVTS01000001.1"/>
</dbReference>
<keyword evidence="4 7" id="KW-0812">Transmembrane</keyword>
<organism evidence="10 11">
    <name type="scientific">Marinilabilia salmonicolor</name>
    <dbReference type="NCBI Taxonomy" id="989"/>
    <lineage>
        <taxon>Bacteria</taxon>
        <taxon>Pseudomonadati</taxon>
        <taxon>Bacteroidota</taxon>
        <taxon>Bacteroidia</taxon>
        <taxon>Marinilabiliales</taxon>
        <taxon>Marinilabiliaceae</taxon>
        <taxon>Marinilabilia</taxon>
    </lineage>
</organism>
<evidence type="ECO:0000256" key="1">
    <source>
        <dbReference type="ARBA" id="ARBA00004571"/>
    </source>
</evidence>
<dbReference type="InterPro" id="IPR036942">
    <property type="entry name" value="Beta-barrel_TonB_sf"/>
</dbReference>
<feature type="chain" id="PRO_5030056730" evidence="8">
    <location>
        <begin position="28"/>
        <end position="1050"/>
    </location>
</feature>
<sequence>MRKTDLFLKRTLFALFFLLSVSFAAFSQNVRVTGQVTDNMGPLPGVNIMIVGTSQGTITDVDGNYSIEVPADGELRFNFIGFESQVIPVDGRTEINVQMQEDVQALDEVVVVGYGQMKRSDLTGSVVSVSNESIEETVSTSVDQVLQGRAAGVQVMQNSGTPGGGSSIRIRGINSLTSSTEPIFVIDGVIIDGNTGNNSENVLTSINPNDIVSMDILKDASATAIYGSRAANGVVIINTRQGEKGKSLVSYSGHYGIQEMATKLDLLNLQQYAIHKNNRADAGIVTRDNYFIRPDLLGEGTDWQDELFSQASIQSHNLSVSGGGENNTYALAAGFLDQEGIAIGSGFTRYNLRGNFQSDVNEWFRAGVNFALNNSEQQVTVEDANLIKVAMKQTPNVAVRNADGTFDGPDTDMYVQTNPVGLAMLRENENEKTGIRSNVFGEIKFMDGLTFKTEFASDLGMTNTYRFNPSYSFGAITNEVIESTRTKSYSKFYSWNNLVTFNRTFAEVHAVNVMLGHEMQKSHWEYLSGYRSGFVSNVGHDLNLGDGTTANAGGSSGGSSIMSYFGRAFYSFNDKYQLTATLRYDGSSKFAEGNKWGLFPSAAFGWKVSNEPFMSGISSINNLKLRLGYGAVGNENVGSDYAYTSVLAPVTTVFGTGLISENMANPDLKWETTYSANIGLDLNMFNNRIQFIGDVYYKETQDLLLNVPLPAYMGSEGQGSVTPPFANVGSLENKGLEATLSTINIDRGDFFWKTNLVFTLNRSKVLSMDTESSTIDKTIQEGSETTIVTRTAVDQPIGQFYGYKVIGRFNEATDFYYKDGAGNIQEVARPEGLDISETGVWIGDYIFKDINGDGVINESDRTYIGNPEPKFTFGIGNTFSYKGFDLNIFLNGFYGNDVINYQKRWLENPRENHNLYTSALDYARVEQIDPDGPVDIRNTHITGGDPMMPRLAASSSNANNRLSDRFVEDGSFIRIQDVSLSYSLPKDWISSVGVDVVKVYAKVKNAYTFTKYSGYDPEVGSYNQDALMTGIDNGRYPSPRIYTFGVNISF</sequence>
<keyword evidence="8" id="KW-0732">Signal</keyword>
<comment type="subcellular location">
    <subcellularLocation>
        <location evidence="1 7">Cell outer membrane</location>
        <topology evidence="1 7">Multi-pass membrane protein</topology>
    </subcellularLocation>
</comment>